<feature type="region of interest" description="Disordered" evidence="1">
    <location>
        <begin position="1"/>
        <end position="96"/>
    </location>
</feature>
<protein>
    <submittedName>
        <fullName evidence="2">Uncharacterized protein</fullName>
    </submittedName>
</protein>
<comment type="caution">
    <text evidence="2">The sequence shown here is derived from an EMBL/GenBank/DDBJ whole genome shotgun (WGS) entry which is preliminary data.</text>
</comment>
<evidence type="ECO:0000313" key="3">
    <source>
        <dbReference type="Proteomes" id="UP000783213"/>
    </source>
</evidence>
<reference evidence="2 3" key="1">
    <citation type="journal article" date="2020" name="Genome Biol. Evol.">
        <title>Comparative genomics of Sclerotiniaceae.</title>
        <authorList>
            <person name="Valero Jimenez C.A."/>
            <person name="Steentjes M."/>
            <person name="Scholten O.E."/>
            <person name="Van Kan J.A.L."/>
        </authorList>
    </citation>
    <scope>NUCLEOTIDE SEQUENCE [LARGE SCALE GENOMIC DNA]</scope>
    <source>
        <strain evidence="2 3">B1</strain>
    </source>
</reference>
<evidence type="ECO:0000313" key="2">
    <source>
        <dbReference type="EMBL" id="KAF7922470.1"/>
    </source>
</evidence>
<accession>A0ABQ7IFC5</accession>
<feature type="compositionally biased region" description="Basic and acidic residues" evidence="1">
    <location>
        <begin position="34"/>
        <end position="52"/>
    </location>
</feature>
<dbReference type="GeneID" id="62234769"/>
<dbReference type="Proteomes" id="UP000783213">
    <property type="component" value="Unassembled WGS sequence"/>
</dbReference>
<feature type="compositionally biased region" description="Polar residues" evidence="1">
    <location>
        <begin position="54"/>
        <end position="64"/>
    </location>
</feature>
<dbReference type="EMBL" id="RCSX01000020">
    <property type="protein sequence ID" value="KAF7922470.1"/>
    <property type="molecule type" value="Genomic_DNA"/>
</dbReference>
<feature type="compositionally biased region" description="Low complexity" evidence="1">
    <location>
        <begin position="1"/>
        <end position="32"/>
    </location>
</feature>
<dbReference type="RefSeq" id="XP_038807913.1">
    <property type="nucleotide sequence ID" value="XM_038955619.1"/>
</dbReference>
<name>A0ABQ7IFC5_9HELO</name>
<evidence type="ECO:0000256" key="1">
    <source>
        <dbReference type="SAM" id="MobiDB-lite"/>
    </source>
</evidence>
<proteinExistence type="predicted"/>
<organism evidence="2 3">
    <name type="scientific">Botrytis deweyae</name>
    <dbReference type="NCBI Taxonomy" id="2478750"/>
    <lineage>
        <taxon>Eukaryota</taxon>
        <taxon>Fungi</taxon>
        <taxon>Dikarya</taxon>
        <taxon>Ascomycota</taxon>
        <taxon>Pezizomycotina</taxon>
        <taxon>Leotiomycetes</taxon>
        <taxon>Helotiales</taxon>
        <taxon>Sclerotiniaceae</taxon>
        <taxon>Botrytis</taxon>
    </lineage>
</organism>
<keyword evidence="3" id="KW-1185">Reference proteome</keyword>
<gene>
    <name evidence="2" type="ORF">EAE98_007996</name>
</gene>
<sequence>MTPSSTSSSTSTHQNTPSTPSLPTSKPKPLTSRFTEERMRDEPSRPPPREYIDTQPSARSISETARTDTHVARATYEQPPRSASEPVEVSSWETRR</sequence>